<gene>
    <name evidence="3" type="ORF">ACFPOD_17370</name>
</gene>
<proteinExistence type="predicted"/>
<keyword evidence="1 3" id="KW-0560">Oxidoreductase</keyword>
<comment type="caution">
    <text evidence="3">The sequence shown here is derived from an EMBL/GenBank/DDBJ whole genome shotgun (WGS) entry which is preliminary data.</text>
</comment>
<protein>
    <submittedName>
        <fullName evidence="3">NAD(P)/FAD-dependent oxidoreductase</fullName>
        <ecNumber evidence="3">1.-.-.-</ecNumber>
    </submittedName>
</protein>
<evidence type="ECO:0000313" key="3">
    <source>
        <dbReference type="EMBL" id="MFC5586887.1"/>
    </source>
</evidence>
<accession>A0ABW0TC69</accession>
<dbReference type="SUPFAM" id="SSF51905">
    <property type="entry name" value="FAD/NAD(P)-binding domain"/>
    <property type="match status" value="1"/>
</dbReference>
<feature type="domain" description="FAD dependent oxidoreductase" evidence="2">
    <location>
        <begin position="30"/>
        <end position="382"/>
    </location>
</feature>
<dbReference type="PANTHER" id="PTHR13847:SF281">
    <property type="entry name" value="FAD DEPENDENT OXIDOREDUCTASE DOMAIN-CONTAINING PROTEIN"/>
    <property type="match status" value="1"/>
</dbReference>
<dbReference type="Pfam" id="PF01266">
    <property type="entry name" value="DAO"/>
    <property type="match status" value="1"/>
</dbReference>
<evidence type="ECO:0000313" key="4">
    <source>
        <dbReference type="Proteomes" id="UP001596107"/>
    </source>
</evidence>
<dbReference type="GO" id="GO:0016491">
    <property type="term" value="F:oxidoreductase activity"/>
    <property type="evidence" value="ECO:0007669"/>
    <property type="project" value="UniProtKB-KW"/>
</dbReference>
<evidence type="ECO:0000256" key="1">
    <source>
        <dbReference type="ARBA" id="ARBA00023002"/>
    </source>
</evidence>
<dbReference type="InterPro" id="IPR006076">
    <property type="entry name" value="FAD-dep_OxRdtase"/>
</dbReference>
<dbReference type="InterPro" id="IPR036188">
    <property type="entry name" value="FAD/NAD-bd_sf"/>
</dbReference>
<organism evidence="3 4">
    <name type="scientific">Nitratireductor kimnyeongensis</name>
    <dbReference type="NCBI Taxonomy" id="430679"/>
    <lineage>
        <taxon>Bacteria</taxon>
        <taxon>Pseudomonadati</taxon>
        <taxon>Pseudomonadota</taxon>
        <taxon>Alphaproteobacteria</taxon>
        <taxon>Hyphomicrobiales</taxon>
        <taxon>Phyllobacteriaceae</taxon>
        <taxon>Nitratireductor</taxon>
    </lineage>
</organism>
<dbReference type="EMBL" id="JBHSNB010000004">
    <property type="protein sequence ID" value="MFC5586887.1"/>
    <property type="molecule type" value="Genomic_DNA"/>
</dbReference>
<name>A0ABW0TC69_9HYPH</name>
<dbReference type="RefSeq" id="WP_223022042.1">
    <property type="nucleotide sequence ID" value="NZ_CP078143.1"/>
</dbReference>
<dbReference type="Proteomes" id="UP001596107">
    <property type="component" value="Unassembled WGS sequence"/>
</dbReference>
<keyword evidence="4" id="KW-1185">Reference proteome</keyword>
<evidence type="ECO:0000259" key="2">
    <source>
        <dbReference type="Pfam" id="PF01266"/>
    </source>
</evidence>
<dbReference type="Gene3D" id="3.50.50.60">
    <property type="entry name" value="FAD/NAD(P)-binding domain"/>
    <property type="match status" value="1"/>
</dbReference>
<dbReference type="Gene3D" id="3.30.9.10">
    <property type="entry name" value="D-Amino Acid Oxidase, subunit A, domain 2"/>
    <property type="match status" value="1"/>
</dbReference>
<dbReference type="PANTHER" id="PTHR13847">
    <property type="entry name" value="SARCOSINE DEHYDROGENASE-RELATED"/>
    <property type="match status" value="1"/>
</dbReference>
<sequence length="434" mass="46080">MRIAHPDTLWRNTAGPKPVFPAATGARRADVAVIGGGIAGLTTAMRLAERGVSTVLLEAEQIGFGASGRNAGFVVPNFSKADPETVVRRLGDEKGRALLDLVGKGGERVFSLANAMGLGKQAEQTGWLQPAHSEAAAKDLQKRVAAWQALGRPVTWLNAEETAARTGMSIYHGALHDASGGVINPLAYVHGLAHLASTAGATIVETAPVTGITERDGGWVVQTPHLEIAARRVVLCTNASEKGIAPRLGHAVLPLTVFQMATEPLPDDAVRRFSPNREPVSDTRANIFTYRLDAANRLISGGMALSPFTGERRMGEKILDRLVSELGLDHRPLLAHAWRGTAAVTTDFLPHLYRLGPGFIGAIGCNGRGVAFTTMLGDVLADTATGKDLDTLPVPLAPARPLPFRRLAGLAPRFYLAKGILNDRRTTKSGPKIK</sequence>
<reference evidence="4" key="1">
    <citation type="journal article" date="2019" name="Int. J. Syst. Evol. Microbiol.">
        <title>The Global Catalogue of Microorganisms (GCM) 10K type strain sequencing project: providing services to taxonomists for standard genome sequencing and annotation.</title>
        <authorList>
            <consortium name="The Broad Institute Genomics Platform"/>
            <consortium name="The Broad Institute Genome Sequencing Center for Infectious Disease"/>
            <person name="Wu L."/>
            <person name="Ma J."/>
        </authorList>
    </citation>
    <scope>NUCLEOTIDE SEQUENCE [LARGE SCALE GENOMIC DNA]</scope>
    <source>
        <strain evidence="4">JCM 3366</strain>
    </source>
</reference>
<dbReference type="EC" id="1.-.-.-" evidence="3"/>